<feature type="domain" description="RCK C-terminal" evidence="8">
    <location>
        <begin position="216"/>
        <end position="300"/>
    </location>
</feature>
<evidence type="ECO:0000256" key="6">
    <source>
        <dbReference type="ARBA" id="ARBA00023136"/>
    </source>
</evidence>
<feature type="transmembrane region" description="Helical" evidence="7">
    <location>
        <begin position="103"/>
        <end position="131"/>
    </location>
</feature>
<accession>A0A1I0WBK8</accession>
<dbReference type="GO" id="GO:0006813">
    <property type="term" value="P:potassium ion transport"/>
    <property type="evidence" value="ECO:0007669"/>
    <property type="project" value="InterPro"/>
</dbReference>
<feature type="transmembrane region" description="Helical" evidence="7">
    <location>
        <begin position="34"/>
        <end position="53"/>
    </location>
</feature>
<keyword evidence="6 7" id="KW-0472">Membrane</keyword>
<dbReference type="Pfam" id="PF02080">
    <property type="entry name" value="TrkA_C"/>
    <property type="match status" value="2"/>
</dbReference>
<dbReference type="InterPro" id="IPR006037">
    <property type="entry name" value="RCK_C"/>
</dbReference>
<dbReference type="Gene3D" id="3.30.70.1450">
    <property type="entry name" value="Regulator of K+ conductance, C-terminal domain"/>
    <property type="match status" value="2"/>
</dbReference>
<dbReference type="SUPFAM" id="SSF116726">
    <property type="entry name" value="TrkA C-terminal domain-like"/>
    <property type="match status" value="2"/>
</dbReference>
<gene>
    <name evidence="9" type="ORF">SAMN05421688_1177</name>
</gene>
<keyword evidence="2" id="KW-0813">Transport</keyword>
<name>A0A1I0WBK8_9RHOB</name>
<dbReference type="Proteomes" id="UP000198796">
    <property type="component" value="Unassembled WGS sequence"/>
</dbReference>
<dbReference type="AlphaFoldDB" id="A0A1I0WBK8"/>
<feature type="transmembrane region" description="Helical" evidence="7">
    <location>
        <begin position="12"/>
        <end position="28"/>
    </location>
</feature>
<evidence type="ECO:0000256" key="7">
    <source>
        <dbReference type="SAM" id="Phobius"/>
    </source>
</evidence>
<evidence type="ECO:0000256" key="4">
    <source>
        <dbReference type="ARBA" id="ARBA00022737"/>
    </source>
</evidence>
<reference evidence="9 10" key="1">
    <citation type="submission" date="2016-10" db="EMBL/GenBank/DDBJ databases">
        <authorList>
            <person name="de Groot N.N."/>
        </authorList>
    </citation>
    <scope>NUCLEOTIDE SEQUENCE [LARGE SCALE GENOMIC DNA]</scope>
    <source>
        <strain evidence="9 10">DSM 29316</strain>
    </source>
</reference>
<feature type="transmembrane region" description="Helical" evidence="7">
    <location>
        <begin position="509"/>
        <end position="526"/>
    </location>
</feature>
<comment type="subcellular location">
    <subcellularLocation>
        <location evidence="1">Membrane</location>
        <topology evidence="1">Multi-pass membrane protein</topology>
    </subcellularLocation>
</comment>
<feature type="transmembrane region" description="Helical" evidence="7">
    <location>
        <begin position="533"/>
        <end position="551"/>
    </location>
</feature>
<evidence type="ECO:0000256" key="1">
    <source>
        <dbReference type="ARBA" id="ARBA00004141"/>
    </source>
</evidence>
<feature type="transmembrane region" description="Helical" evidence="7">
    <location>
        <begin position="403"/>
        <end position="432"/>
    </location>
</feature>
<dbReference type="PANTHER" id="PTHR43652">
    <property type="entry name" value="BASIC AMINO ACID ANTIPORTER YFCC-RELATED"/>
    <property type="match status" value="1"/>
</dbReference>
<dbReference type="InterPro" id="IPR036721">
    <property type="entry name" value="RCK_C_sf"/>
</dbReference>
<dbReference type="PROSITE" id="PS51202">
    <property type="entry name" value="RCK_C"/>
    <property type="match status" value="2"/>
</dbReference>
<evidence type="ECO:0000313" key="9">
    <source>
        <dbReference type="EMBL" id="SFA85403.1"/>
    </source>
</evidence>
<feature type="transmembrane region" description="Helical" evidence="7">
    <location>
        <begin position="143"/>
        <end position="161"/>
    </location>
</feature>
<dbReference type="GO" id="GO:0005886">
    <property type="term" value="C:plasma membrane"/>
    <property type="evidence" value="ECO:0007669"/>
    <property type="project" value="TreeGrafter"/>
</dbReference>
<sequence>MIDLFHLSQSGEAIVALCVVGLMFLLFLRETLPAEVIAIVGVAILLVTGILPYEDAREVLANPAPWTIAGMFIVMGALVRTGALDAFTSITERRARTNPRLAIAGLMAFVLAASAIVSNTPVVVVMIPVFVQLSRSIGVSSSKLLIPLSYGAILGGTLTLIGTSTNLLVDGVARTQGLEPFGIFEVTPLAIVLVIWGMLYLRVFGARLLPDRPTMANMLSDRSRMKFFTEAVIPPDSNLIGREATNVQLFKREGVRLVDVVRGDESLRRDLKGVELQVGDRVVLRTQMTELLSLQRNKSLKRVDQLSARETTTVEVLITPGCKMVGRRLGDLRLRRRFGVYPLAVHRRNQNIGRQLDDLVVRVGDTLLLEGAPEDIERLASEMELVDVTHPSARAFRRGHAPVAILALLSIVGLAAFGAAPILLLTVLAIAIVLATRCIDADEAFSFIDGRLLALIFAMLAVGAALEASGAVALLVDAIAPRLMGLPPFVVVWSIYLLTSILTELVSNNAVAVVVTPIAIGLAQAMGFDPRPLVIAVMVAASASFATPIGYQTNMLVYGPGGYRFTDFMRVGIPLNLSIGLIASALIPVIWPLQAG</sequence>
<evidence type="ECO:0000259" key="8">
    <source>
        <dbReference type="PROSITE" id="PS51202"/>
    </source>
</evidence>
<evidence type="ECO:0000256" key="3">
    <source>
        <dbReference type="ARBA" id="ARBA00022692"/>
    </source>
</evidence>
<evidence type="ECO:0000256" key="5">
    <source>
        <dbReference type="ARBA" id="ARBA00022989"/>
    </source>
</evidence>
<organism evidence="9 10">
    <name type="scientific">Poseidonocella pacifica</name>
    <dbReference type="NCBI Taxonomy" id="871651"/>
    <lineage>
        <taxon>Bacteria</taxon>
        <taxon>Pseudomonadati</taxon>
        <taxon>Pseudomonadota</taxon>
        <taxon>Alphaproteobacteria</taxon>
        <taxon>Rhodobacterales</taxon>
        <taxon>Roseobacteraceae</taxon>
        <taxon>Poseidonocella</taxon>
    </lineage>
</organism>
<dbReference type="GO" id="GO:0008324">
    <property type="term" value="F:monoatomic cation transmembrane transporter activity"/>
    <property type="evidence" value="ECO:0007669"/>
    <property type="project" value="InterPro"/>
</dbReference>
<dbReference type="PANTHER" id="PTHR43652:SF2">
    <property type="entry name" value="BASIC AMINO ACID ANTIPORTER YFCC-RELATED"/>
    <property type="match status" value="1"/>
</dbReference>
<dbReference type="EMBL" id="FOJU01000002">
    <property type="protein sequence ID" value="SFA85403.1"/>
    <property type="molecule type" value="Genomic_DNA"/>
</dbReference>
<keyword evidence="5 7" id="KW-1133">Transmembrane helix</keyword>
<dbReference type="STRING" id="871651.SAMN05421688_1177"/>
<feature type="domain" description="RCK C-terminal" evidence="8">
    <location>
        <begin position="301"/>
        <end position="385"/>
    </location>
</feature>
<feature type="transmembrane region" description="Helical" evidence="7">
    <location>
        <begin position="452"/>
        <end position="476"/>
    </location>
</feature>
<feature type="transmembrane region" description="Helical" evidence="7">
    <location>
        <begin position="65"/>
        <end position="83"/>
    </location>
</feature>
<dbReference type="PROSITE" id="PS01271">
    <property type="entry name" value="NA_SULFATE"/>
    <property type="match status" value="1"/>
</dbReference>
<feature type="transmembrane region" description="Helical" evidence="7">
    <location>
        <begin position="181"/>
        <end position="201"/>
    </location>
</feature>
<feature type="transmembrane region" description="Helical" evidence="7">
    <location>
        <begin position="483"/>
        <end position="503"/>
    </location>
</feature>
<evidence type="ECO:0000313" key="10">
    <source>
        <dbReference type="Proteomes" id="UP000198796"/>
    </source>
</evidence>
<dbReference type="InterPro" id="IPR004680">
    <property type="entry name" value="Cit_transptr-like_dom"/>
</dbReference>
<dbReference type="InterPro" id="IPR031312">
    <property type="entry name" value="Na/sul_symport_CS"/>
</dbReference>
<protein>
    <submittedName>
        <fullName evidence="9">Di-and tricarboxylate transporter</fullName>
    </submittedName>
</protein>
<evidence type="ECO:0000256" key="2">
    <source>
        <dbReference type="ARBA" id="ARBA00022448"/>
    </source>
</evidence>
<keyword evidence="10" id="KW-1185">Reference proteome</keyword>
<dbReference type="InterPro" id="IPR051679">
    <property type="entry name" value="DASS-Related_Transporters"/>
</dbReference>
<keyword evidence="3 7" id="KW-0812">Transmembrane</keyword>
<dbReference type="Pfam" id="PF03600">
    <property type="entry name" value="CitMHS"/>
    <property type="match status" value="1"/>
</dbReference>
<feature type="transmembrane region" description="Helical" evidence="7">
    <location>
        <begin position="571"/>
        <end position="593"/>
    </location>
</feature>
<keyword evidence="4" id="KW-0677">Repeat</keyword>
<proteinExistence type="predicted"/>